<feature type="non-terminal residue" evidence="2">
    <location>
        <position position="1"/>
    </location>
</feature>
<dbReference type="Gene3D" id="3.40.50.1820">
    <property type="entry name" value="alpha/beta hydrolase"/>
    <property type="match status" value="1"/>
</dbReference>
<dbReference type="Proteomes" id="UP001215712">
    <property type="component" value="Unassembled WGS sequence"/>
</dbReference>
<reference evidence="2" key="1">
    <citation type="journal article" date="2023" name="IMA Fungus">
        <title>Comparative genomic study of the Penicillium genus elucidates a diverse pangenome and 15 lateral gene transfer events.</title>
        <authorList>
            <person name="Petersen C."/>
            <person name="Sorensen T."/>
            <person name="Nielsen M.R."/>
            <person name="Sondergaard T.E."/>
            <person name="Sorensen J.L."/>
            <person name="Fitzpatrick D.A."/>
            <person name="Frisvad J.C."/>
            <person name="Nielsen K.L."/>
        </authorList>
    </citation>
    <scope>NUCLEOTIDE SEQUENCE</scope>
    <source>
        <strain evidence="2">IBT 17514</strain>
    </source>
</reference>
<name>A0AAD6MU59_9EURO</name>
<dbReference type="AlphaFoldDB" id="A0AAD6MU59"/>
<feature type="compositionally biased region" description="Low complexity" evidence="1">
    <location>
        <begin position="338"/>
        <end position="357"/>
    </location>
</feature>
<evidence type="ECO:0000313" key="2">
    <source>
        <dbReference type="EMBL" id="KAJ5719198.1"/>
    </source>
</evidence>
<keyword evidence="3" id="KW-1185">Reference proteome</keyword>
<feature type="compositionally biased region" description="Low complexity" evidence="1">
    <location>
        <begin position="316"/>
        <end position="329"/>
    </location>
</feature>
<dbReference type="SUPFAM" id="SSF53474">
    <property type="entry name" value="alpha/beta-Hydrolases"/>
    <property type="match status" value="1"/>
</dbReference>
<dbReference type="PANTHER" id="PTHR47842:SF3">
    <property type="entry name" value="DUF676 DOMAIN-CONTAINING PROTEIN"/>
    <property type="match status" value="1"/>
</dbReference>
<feature type="region of interest" description="Disordered" evidence="1">
    <location>
        <begin position="156"/>
        <end position="205"/>
    </location>
</feature>
<feature type="region of interest" description="Disordered" evidence="1">
    <location>
        <begin position="274"/>
        <end position="361"/>
    </location>
</feature>
<sequence length="439" mass="49372">TFGRPPAHPSISLPGPGRLEDTTKRRLLLIYIHGFQGSETSFQKLPSHVHDLVTNLLAESHLVYTRIYPRYKSQGELQTAVDQFSAWLAPHEANDLDVILLGHSLGGILAADVALLQKGTKPKHRILGLINYDTPFLGLHPRIIPAGIKSMFPMEDPPPEENITEEQESLGMEPAYRPTAPGPKPSPNFNRPWRNDKRQPDRGLLGGVKHFINKKKNEDNFAKSVFERIISPARFANCVNNHSELRRRYQRLKELEKAEFSAGRIRFINYYTSSTGRRQKKKSEKSEENDTTNTVTTSPLLGCCQRSRETESAEQSMSSLSLADSSSTSVDQTEPALSETVSHSTSNSGSNTKSSNSKPVKPQKFILLPSYHWKSDDNSNWAPVLMQDMDAVVAHQSMFLTTGKHYDYLFGDTVAIIEQWVQDDLTERMVQESLQESLD</sequence>
<comment type="caution">
    <text evidence="2">The sequence shown here is derived from an EMBL/GenBank/DDBJ whole genome shotgun (WGS) entry which is preliminary data.</text>
</comment>
<gene>
    <name evidence="2" type="ORF">N7493_007653</name>
</gene>
<dbReference type="GO" id="GO:0017000">
    <property type="term" value="P:antibiotic biosynthetic process"/>
    <property type="evidence" value="ECO:0007669"/>
    <property type="project" value="UniProtKB-ARBA"/>
</dbReference>
<reference evidence="2" key="2">
    <citation type="submission" date="2023-01" db="EMBL/GenBank/DDBJ databases">
        <authorList>
            <person name="Petersen C."/>
        </authorList>
    </citation>
    <scope>NUCLEOTIDE SEQUENCE</scope>
    <source>
        <strain evidence="2">IBT 17514</strain>
    </source>
</reference>
<dbReference type="EMBL" id="JAQJAN010000011">
    <property type="protein sequence ID" value="KAJ5719198.1"/>
    <property type="molecule type" value="Genomic_DNA"/>
</dbReference>
<feature type="compositionally biased region" description="Acidic residues" evidence="1">
    <location>
        <begin position="157"/>
        <end position="168"/>
    </location>
</feature>
<accession>A0AAD6MU59</accession>
<dbReference type="GO" id="GO:0072330">
    <property type="term" value="P:monocarboxylic acid biosynthetic process"/>
    <property type="evidence" value="ECO:0007669"/>
    <property type="project" value="UniProtKB-ARBA"/>
</dbReference>
<organism evidence="2 3">
    <name type="scientific">Penicillium malachiteum</name>
    <dbReference type="NCBI Taxonomy" id="1324776"/>
    <lineage>
        <taxon>Eukaryota</taxon>
        <taxon>Fungi</taxon>
        <taxon>Dikarya</taxon>
        <taxon>Ascomycota</taxon>
        <taxon>Pezizomycotina</taxon>
        <taxon>Eurotiomycetes</taxon>
        <taxon>Eurotiomycetidae</taxon>
        <taxon>Eurotiales</taxon>
        <taxon>Aspergillaceae</taxon>
        <taxon>Penicillium</taxon>
    </lineage>
</organism>
<proteinExistence type="predicted"/>
<evidence type="ECO:0000256" key="1">
    <source>
        <dbReference type="SAM" id="MobiDB-lite"/>
    </source>
</evidence>
<evidence type="ECO:0000313" key="3">
    <source>
        <dbReference type="Proteomes" id="UP001215712"/>
    </source>
</evidence>
<dbReference type="PANTHER" id="PTHR47842">
    <property type="entry name" value="EXPRESSED PROTEIN"/>
    <property type="match status" value="1"/>
</dbReference>
<dbReference type="InterPro" id="IPR029058">
    <property type="entry name" value="AB_hydrolase_fold"/>
</dbReference>
<evidence type="ECO:0008006" key="4">
    <source>
        <dbReference type="Google" id="ProtNLM"/>
    </source>
</evidence>
<protein>
    <recommendedName>
        <fullName evidence="4">AB hydrolase-1 domain-containing protein</fullName>
    </recommendedName>
</protein>